<protein>
    <submittedName>
        <fullName evidence="2">Uncharacterized protein</fullName>
    </submittedName>
</protein>
<dbReference type="PANTHER" id="PTHR31025:SF9">
    <property type="entry name" value="SI:DKEY-286J15.1"/>
    <property type="match status" value="1"/>
</dbReference>
<dbReference type="AlphaFoldDB" id="A0AAW1LK62"/>
<sequence>MYDCLLEQQIDEEAFRQLNVDLIKELIPTIGIRLQFLNKFNSFLKTSAYIDDTDGSTSTSTVLTDPDPEDLPPNTSLQIAYKRSKKQYPFRGEENIKRAFRNTYQLDLQNFLEATSQGRYILNCYKKNKSLCRKSRNMLVEILVKEAINDNNNEDFENLSNKITNLFSSEVQATYYVPYVPKENTPTKKPIGAKGKLVDKYRNIMRLYKSLKDENETTENDTENETNETANTEPWAEVLLHWRTTYNERKSCIKKTLAEYFQEWPILKINDAQDLIEDDFNNLYVTGNSLLSEWDKSFPKICMLRKECQKERTELINALNETVSEDSRVVLQFYILTSLLPPTTRVRHKGSHWRPSISECRESFVKHVKTASDIHLSIDENKERAARYGITVQPFVLVAGASLQEITSCYMVIDDNIYKVKSVLKGIDICFKTFHVLHLKYPLESEQLWLFLQNYFYKIKSPWDKKIPAVDTLIADMRV</sequence>
<proteinExistence type="predicted"/>
<name>A0AAW1LK62_POPJA</name>
<dbReference type="EMBL" id="JASPKY010000114">
    <property type="protein sequence ID" value="KAK9736434.1"/>
    <property type="molecule type" value="Genomic_DNA"/>
</dbReference>
<organism evidence="2 3">
    <name type="scientific">Popillia japonica</name>
    <name type="common">Japanese beetle</name>
    <dbReference type="NCBI Taxonomy" id="7064"/>
    <lineage>
        <taxon>Eukaryota</taxon>
        <taxon>Metazoa</taxon>
        <taxon>Ecdysozoa</taxon>
        <taxon>Arthropoda</taxon>
        <taxon>Hexapoda</taxon>
        <taxon>Insecta</taxon>
        <taxon>Pterygota</taxon>
        <taxon>Neoptera</taxon>
        <taxon>Endopterygota</taxon>
        <taxon>Coleoptera</taxon>
        <taxon>Polyphaga</taxon>
        <taxon>Scarabaeiformia</taxon>
        <taxon>Scarabaeidae</taxon>
        <taxon>Rutelinae</taxon>
        <taxon>Popillia</taxon>
    </lineage>
</organism>
<keyword evidence="3" id="KW-1185">Reference proteome</keyword>
<keyword evidence="1" id="KW-0175">Coiled coil</keyword>
<dbReference type="Proteomes" id="UP001458880">
    <property type="component" value="Unassembled WGS sequence"/>
</dbReference>
<comment type="caution">
    <text evidence="2">The sequence shown here is derived from an EMBL/GenBank/DDBJ whole genome shotgun (WGS) entry which is preliminary data.</text>
</comment>
<evidence type="ECO:0000313" key="2">
    <source>
        <dbReference type="EMBL" id="KAK9736434.1"/>
    </source>
</evidence>
<gene>
    <name evidence="2" type="ORF">QE152_g12517</name>
</gene>
<reference evidence="2 3" key="1">
    <citation type="journal article" date="2024" name="BMC Genomics">
        <title>De novo assembly and annotation of Popillia japonica's genome with initial clues to its potential as an invasive pest.</title>
        <authorList>
            <person name="Cucini C."/>
            <person name="Boschi S."/>
            <person name="Funari R."/>
            <person name="Cardaioli E."/>
            <person name="Iannotti N."/>
            <person name="Marturano G."/>
            <person name="Paoli F."/>
            <person name="Bruttini M."/>
            <person name="Carapelli A."/>
            <person name="Frati F."/>
            <person name="Nardi F."/>
        </authorList>
    </citation>
    <scope>NUCLEOTIDE SEQUENCE [LARGE SCALE GENOMIC DNA]</scope>
    <source>
        <strain evidence="2">DMR45628</strain>
    </source>
</reference>
<evidence type="ECO:0000256" key="1">
    <source>
        <dbReference type="SAM" id="Coils"/>
    </source>
</evidence>
<accession>A0AAW1LK62</accession>
<feature type="coiled-coil region" evidence="1">
    <location>
        <begin position="201"/>
        <end position="228"/>
    </location>
</feature>
<evidence type="ECO:0000313" key="3">
    <source>
        <dbReference type="Proteomes" id="UP001458880"/>
    </source>
</evidence>
<dbReference type="PANTHER" id="PTHR31025">
    <property type="entry name" value="SI:CH211-196P9.1-RELATED"/>
    <property type="match status" value="1"/>
</dbReference>